<dbReference type="InterPro" id="IPR002937">
    <property type="entry name" value="Amino_oxidase"/>
</dbReference>
<dbReference type="InterPro" id="IPR036188">
    <property type="entry name" value="FAD/NAD-bd_sf"/>
</dbReference>
<comment type="caution">
    <text evidence="2">The sequence shown here is derived from an EMBL/GenBank/DDBJ whole genome shotgun (WGS) entry which is preliminary data.</text>
</comment>
<sequence length="310" mass="33014">MKVVVVGAGISGLACGRRLAEAGVSVRVVERARVVGGRLATRRFDGRAVDFGAPYFTVRDDDFAKAVDGLHRSGLVRRWTDTLAVIDPKGRRSTSGPVRWAATAGLRSVAEHLAEGLRVDLERRVERVGPGPSVDGDRVDAVVLAMPGPQAARLLDPDSSANRAVESQRWLPSLAAVLRYADRAWPDFDGAFVNDDPVLTTVFDDGARRGDGSPVAVAYTTDAFAQEHLDAPTRAAGAIAAAASRAVGLPEPVDVHVHRWTFARPAQDGARSFHWDDQGIGVCGDAWGSPRVETAWLSGTSLAARILAAR</sequence>
<proteinExistence type="predicted"/>
<accession>A0ABW0EZ77</accession>
<evidence type="ECO:0000313" key="2">
    <source>
        <dbReference type="EMBL" id="MFC5291254.1"/>
    </source>
</evidence>
<dbReference type="Gene3D" id="3.90.660.10">
    <property type="match status" value="1"/>
</dbReference>
<dbReference type="Pfam" id="PF13450">
    <property type="entry name" value="NAD_binding_8"/>
    <property type="match status" value="1"/>
</dbReference>
<dbReference type="SUPFAM" id="SSF51905">
    <property type="entry name" value="FAD/NAD(P)-binding domain"/>
    <property type="match status" value="1"/>
</dbReference>
<dbReference type="Gene3D" id="3.50.50.60">
    <property type="entry name" value="FAD/NAD(P)-binding domain"/>
    <property type="match status" value="1"/>
</dbReference>
<dbReference type="PANTHER" id="PTHR16128">
    <property type="entry name" value="FAD/NAD(P)-BINDING OXIDOREDUCTASE FAMILY PROTEIN"/>
    <property type="match status" value="1"/>
</dbReference>
<protein>
    <submittedName>
        <fullName evidence="2">NAD(P)/FAD-dependent oxidoreductase</fullName>
    </submittedName>
</protein>
<reference evidence="3" key="1">
    <citation type="journal article" date="2019" name="Int. J. Syst. Evol. Microbiol.">
        <title>The Global Catalogue of Microorganisms (GCM) 10K type strain sequencing project: providing services to taxonomists for standard genome sequencing and annotation.</title>
        <authorList>
            <consortium name="The Broad Institute Genomics Platform"/>
            <consortium name="The Broad Institute Genome Sequencing Center for Infectious Disease"/>
            <person name="Wu L."/>
            <person name="Ma J."/>
        </authorList>
    </citation>
    <scope>NUCLEOTIDE SEQUENCE [LARGE SCALE GENOMIC DNA]</scope>
    <source>
        <strain evidence="3">CCUG 59778</strain>
    </source>
</reference>
<dbReference type="RefSeq" id="WP_378251170.1">
    <property type="nucleotide sequence ID" value="NZ_JBHSKF010000024.1"/>
</dbReference>
<dbReference type="EMBL" id="JBHSKF010000024">
    <property type="protein sequence ID" value="MFC5291254.1"/>
    <property type="molecule type" value="Genomic_DNA"/>
</dbReference>
<evidence type="ECO:0000313" key="3">
    <source>
        <dbReference type="Proteomes" id="UP001596157"/>
    </source>
</evidence>
<evidence type="ECO:0000259" key="1">
    <source>
        <dbReference type="Pfam" id="PF01593"/>
    </source>
</evidence>
<dbReference type="Pfam" id="PF01593">
    <property type="entry name" value="Amino_oxidase"/>
    <property type="match status" value="1"/>
</dbReference>
<dbReference type="Proteomes" id="UP001596157">
    <property type="component" value="Unassembled WGS sequence"/>
</dbReference>
<gene>
    <name evidence="2" type="ORF">ACFPM7_29750</name>
</gene>
<name>A0ABW0EZ77_9PSEU</name>
<feature type="domain" description="Amine oxidase" evidence="1">
    <location>
        <begin position="92"/>
        <end position="307"/>
    </location>
</feature>
<keyword evidence="3" id="KW-1185">Reference proteome</keyword>
<organism evidence="2 3">
    <name type="scientific">Actinokineospora guangxiensis</name>
    <dbReference type="NCBI Taxonomy" id="1490288"/>
    <lineage>
        <taxon>Bacteria</taxon>
        <taxon>Bacillati</taxon>
        <taxon>Actinomycetota</taxon>
        <taxon>Actinomycetes</taxon>
        <taxon>Pseudonocardiales</taxon>
        <taxon>Pseudonocardiaceae</taxon>
        <taxon>Actinokineospora</taxon>
    </lineage>
</organism>
<dbReference type="PANTHER" id="PTHR16128:SF5">
    <property type="entry name" value="FAD_NAD(P)-BINDING OXIDOREDUCTASE FAMILY PROTEIN"/>
    <property type="match status" value="1"/>
</dbReference>
<dbReference type="PROSITE" id="PS51257">
    <property type="entry name" value="PROKAR_LIPOPROTEIN"/>
    <property type="match status" value="1"/>
</dbReference>